<sequence length="351" mass="39961">MKDICEQVMDLLKDKQEIVMATILNKSGSAPRDEGTKMLIKKDFSIMGTIGGGLLEAMAMKLSASVFNSREFVIEDFILSNKDAGAIGMACGGDVEVLLEYIDPFDKNMVKIYEKANELRKNGIDFVMITKISEKNGYISGRDKWICTETAFYGVEDNEIQRITKSIREDFNDIKIKLVHGKERYLIEPFYNFERVCIIGAGHVAQKIADLTKNLGFYTIVVDDREEFANTKRFQTAQEVRVIPSFDNLTNIIEINHNSYIVIVTRGHSYDKEVLAQMLKTDAKYIGMIGSHTKRDHTYHELLQEGFARKDIERVHCPIGIKIYAQTPEEIAISIVAELIKVRRLPTNEKK</sequence>
<dbReference type="SUPFAM" id="SSF51735">
    <property type="entry name" value="NAD(P)-binding Rossmann-fold domains"/>
    <property type="match status" value="1"/>
</dbReference>
<dbReference type="Pfam" id="PF02625">
    <property type="entry name" value="XdhC_CoxI"/>
    <property type="match status" value="1"/>
</dbReference>
<keyword evidence="4" id="KW-1185">Reference proteome</keyword>
<name>A0A4R2KM76_9FIRM</name>
<evidence type="ECO:0000313" key="3">
    <source>
        <dbReference type="EMBL" id="TCO71826.1"/>
    </source>
</evidence>
<accession>A0A4R2KM76</accession>
<organism evidence="3 4">
    <name type="scientific">Marinisporobacter balticus</name>
    <dbReference type="NCBI Taxonomy" id="2018667"/>
    <lineage>
        <taxon>Bacteria</taxon>
        <taxon>Bacillati</taxon>
        <taxon>Bacillota</taxon>
        <taxon>Clostridia</taxon>
        <taxon>Peptostreptococcales</taxon>
        <taxon>Thermotaleaceae</taxon>
        <taxon>Marinisporobacter</taxon>
    </lineage>
</organism>
<dbReference type="InterPro" id="IPR003777">
    <property type="entry name" value="XdhC_CoxI"/>
</dbReference>
<dbReference type="AlphaFoldDB" id="A0A4R2KM76"/>
<reference evidence="3 4" key="1">
    <citation type="submission" date="2019-03" db="EMBL/GenBank/DDBJ databases">
        <title>Genomic Encyclopedia of Type Strains, Phase IV (KMG-IV): sequencing the most valuable type-strain genomes for metagenomic binning, comparative biology and taxonomic classification.</title>
        <authorList>
            <person name="Goeker M."/>
        </authorList>
    </citation>
    <scope>NUCLEOTIDE SEQUENCE [LARGE SCALE GENOMIC DNA]</scope>
    <source>
        <strain evidence="3 4">DSM 102940</strain>
    </source>
</reference>
<dbReference type="RefSeq" id="WP_132246453.1">
    <property type="nucleotide sequence ID" value="NZ_SLWV01000020.1"/>
</dbReference>
<feature type="domain" description="XdhC Rossmann" evidence="2">
    <location>
        <begin position="196"/>
        <end position="339"/>
    </location>
</feature>
<protein>
    <submittedName>
        <fullName evidence="3">Xanthine dehydrogenase accessory factor</fullName>
    </submittedName>
</protein>
<dbReference type="InterPro" id="IPR027051">
    <property type="entry name" value="XdhC_Rossmann_dom"/>
</dbReference>
<dbReference type="PANTHER" id="PTHR30388">
    <property type="entry name" value="ALDEHYDE OXIDOREDUCTASE MOLYBDENUM COFACTOR ASSEMBLY PROTEIN"/>
    <property type="match status" value="1"/>
</dbReference>
<dbReference type="OrthoDB" id="9773039at2"/>
<feature type="domain" description="XdhC- CoxI" evidence="1">
    <location>
        <begin position="12"/>
        <end position="74"/>
    </location>
</feature>
<dbReference type="InterPro" id="IPR014308">
    <property type="entry name" value="Xanthine_DH_XdhC"/>
</dbReference>
<dbReference type="NCBIfam" id="TIGR02964">
    <property type="entry name" value="xanthine_xdhC"/>
    <property type="match status" value="1"/>
</dbReference>
<proteinExistence type="predicted"/>
<evidence type="ECO:0000313" key="4">
    <source>
        <dbReference type="Proteomes" id="UP000294919"/>
    </source>
</evidence>
<dbReference type="InterPro" id="IPR052698">
    <property type="entry name" value="MoCofactor_Util/Proc"/>
</dbReference>
<dbReference type="PANTHER" id="PTHR30388:SF6">
    <property type="entry name" value="XANTHINE DEHYDROGENASE SUBUNIT A-RELATED"/>
    <property type="match status" value="1"/>
</dbReference>
<dbReference type="Gene3D" id="3.40.50.720">
    <property type="entry name" value="NAD(P)-binding Rossmann-like Domain"/>
    <property type="match status" value="1"/>
</dbReference>
<gene>
    <name evidence="3" type="ORF">EV214_12046</name>
</gene>
<dbReference type="Proteomes" id="UP000294919">
    <property type="component" value="Unassembled WGS sequence"/>
</dbReference>
<dbReference type="Pfam" id="PF13478">
    <property type="entry name" value="XdhC_C"/>
    <property type="match status" value="1"/>
</dbReference>
<dbReference type="EMBL" id="SLWV01000020">
    <property type="protein sequence ID" value="TCO71826.1"/>
    <property type="molecule type" value="Genomic_DNA"/>
</dbReference>
<evidence type="ECO:0000259" key="2">
    <source>
        <dbReference type="Pfam" id="PF13478"/>
    </source>
</evidence>
<dbReference type="NCBIfam" id="NF045664">
    <property type="entry name" value="XdhC_rel_AOR"/>
    <property type="match status" value="1"/>
</dbReference>
<comment type="caution">
    <text evidence="3">The sequence shown here is derived from an EMBL/GenBank/DDBJ whole genome shotgun (WGS) entry which is preliminary data.</text>
</comment>
<dbReference type="InterPro" id="IPR036291">
    <property type="entry name" value="NAD(P)-bd_dom_sf"/>
</dbReference>
<evidence type="ECO:0000259" key="1">
    <source>
        <dbReference type="Pfam" id="PF02625"/>
    </source>
</evidence>